<feature type="transmembrane region" description="Helical" evidence="5">
    <location>
        <begin position="21"/>
        <end position="38"/>
    </location>
</feature>
<dbReference type="InterPro" id="IPR005828">
    <property type="entry name" value="MFS_sugar_transport-like"/>
</dbReference>
<dbReference type="Gene3D" id="1.20.1250.20">
    <property type="entry name" value="MFS general substrate transporter like domains"/>
    <property type="match status" value="1"/>
</dbReference>
<feature type="transmembrane region" description="Helical" evidence="5">
    <location>
        <begin position="66"/>
        <end position="88"/>
    </location>
</feature>
<feature type="domain" description="Major facilitator superfamily (MFS) profile" evidence="6">
    <location>
        <begin position="25"/>
        <end position="337"/>
    </location>
</feature>
<evidence type="ECO:0000256" key="5">
    <source>
        <dbReference type="SAM" id="Phobius"/>
    </source>
</evidence>
<reference evidence="7" key="2">
    <citation type="submission" date="2022-10" db="EMBL/GenBank/DDBJ databases">
        <authorList>
            <consortium name="ENA_rothamsted_submissions"/>
            <consortium name="culmorum"/>
            <person name="King R."/>
        </authorList>
    </citation>
    <scope>NUCLEOTIDE SEQUENCE</scope>
</reference>
<feature type="transmembrane region" description="Helical" evidence="5">
    <location>
        <begin position="95"/>
        <end position="114"/>
    </location>
</feature>
<feature type="transmembrane region" description="Helical" evidence="5">
    <location>
        <begin position="120"/>
        <end position="142"/>
    </location>
</feature>
<dbReference type="InterPro" id="IPR050549">
    <property type="entry name" value="MFS_Trehalose_Transporter"/>
</dbReference>
<dbReference type="InterPro" id="IPR036259">
    <property type="entry name" value="MFS_trans_sf"/>
</dbReference>
<dbReference type="PANTHER" id="PTHR48021:SF33">
    <property type="entry name" value="AT22075P-RELATED"/>
    <property type="match status" value="1"/>
</dbReference>
<dbReference type="EMBL" id="OU893336">
    <property type="protein sequence ID" value="CAH0760114.1"/>
    <property type="molecule type" value="Genomic_DNA"/>
</dbReference>
<dbReference type="AlphaFoldDB" id="A0A9P0CB80"/>
<keyword evidence="2 5" id="KW-0812">Transmembrane</keyword>
<dbReference type="PANTHER" id="PTHR48021">
    <property type="match status" value="1"/>
</dbReference>
<evidence type="ECO:0000256" key="3">
    <source>
        <dbReference type="ARBA" id="ARBA00022989"/>
    </source>
</evidence>
<dbReference type="GO" id="GO:0022857">
    <property type="term" value="F:transmembrane transporter activity"/>
    <property type="evidence" value="ECO:0007669"/>
    <property type="project" value="InterPro"/>
</dbReference>
<gene>
    <name evidence="7" type="ORF">DIATSA_LOCUS10340</name>
</gene>
<feature type="transmembrane region" description="Helical" evidence="5">
    <location>
        <begin position="304"/>
        <end position="324"/>
    </location>
</feature>
<keyword evidence="4 5" id="KW-0472">Membrane</keyword>
<feature type="transmembrane region" description="Helical" evidence="5">
    <location>
        <begin position="154"/>
        <end position="172"/>
    </location>
</feature>
<name>A0A9P0CB80_9NEOP</name>
<organism evidence="7 8">
    <name type="scientific">Diatraea saccharalis</name>
    <name type="common">sugarcane borer</name>
    <dbReference type="NCBI Taxonomy" id="40085"/>
    <lineage>
        <taxon>Eukaryota</taxon>
        <taxon>Metazoa</taxon>
        <taxon>Ecdysozoa</taxon>
        <taxon>Arthropoda</taxon>
        <taxon>Hexapoda</taxon>
        <taxon>Insecta</taxon>
        <taxon>Pterygota</taxon>
        <taxon>Neoptera</taxon>
        <taxon>Endopterygota</taxon>
        <taxon>Lepidoptera</taxon>
        <taxon>Glossata</taxon>
        <taxon>Ditrysia</taxon>
        <taxon>Pyraloidea</taxon>
        <taxon>Crambidae</taxon>
        <taxon>Crambinae</taxon>
        <taxon>Diatraea</taxon>
    </lineage>
</organism>
<feature type="transmembrane region" description="Helical" evidence="5">
    <location>
        <begin position="178"/>
        <end position="199"/>
    </location>
</feature>
<accession>A0A9P0CB80</accession>
<evidence type="ECO:0000313" key="7">
    <source>
        <dbReference type="EMBL" id="CAH0760114.1"/>
    </source>
</evidence>
<dbReference type="Proteomes" id="UP001153714">
    <property type="component" value="Chromosome 5"/>
</dbReference>
<dbReference type="SUPFAM" id="SSF103473">
    <property type="entry name" value="MFS general substrate transporter"/>
    <property type="match status" value="1"/>
</dbReference>
<dbReference type="GO" id="GO:0016020">
    <property type="term" value="C:membrane"/>
    <property type="evidence" value="ECO:0007669"/>
    <property type="project" value="UniProtKB-SubCell"/>
</dbReference>
<proteinExistence type="predicted"/>
<reference evidence="7" key="1">
    <citation type="submission" date="2021-12" db="EMBL/GenBank/DDBJ databases">
        <authorList>
            <person name="King R."/>
        </authorList>
    </citation>
    <scope>NUCLEOTIDE SEQUENCE</scope>
</reference>
<evidence type="ECO:0000313" key="8">
    <source>
        <dbReference type="Proteomes" id="UP001153714"/>
    </source>
</evidence>
<sequence length="337" mass="37703">MTDKIINENNKDNKDFGHTRLQWIVVMIVSMLMFNYGLETGWLSPMTKILTSELSPTGSPLSSSELTWVGSILPFTAVLLVSFYAYITNVFGRKIGVLAVGIPQLMSWVLRLLATNTTLLILSRAVAGIASAGCFIAIPMYVREISQDSIRGSTVSLLILMQNVGFLFMYIMGSYLNYYTILWISLSAATLSTVLMLFAPESPPYLVKKEKLDEAVKTLAKLRGLQADHKIIQLEVSDMKDEEQYYKSLPYLTFVNIFKNKAWRRGFLRVILINTSQSGSGTFAIMTYVWVILSSSGVSFDPNLQSLVVPVLLLFGSVVSMVLVRKFGRKVNIFFCT</sequence>
<dbReference type="OrthoDB" id="4142200at2759"/>
<dbReference type="InterPro" id="IPR020846">
    <property type="entry name" value="MFS_dom"/>
</dbReference>
<evidence type="ECO:0000256" key="2">
    <source>
        <dbReference type="ARBA" id="ARBA00022692"/>
    </source>
</evidence>
<keyword evidence="8" id="KW-1185">Reference proteome</keyword>
<feature type="transmembrane region" description="Helical" evidence="5">
    <location>
        <begin position="267"/>
        <end position="292"/>
    </location>
</feature>
<keyword evidence="3 5" id="KW-1133">Transmembrane helix</keyword>
<dbReference type="Pfam" id="PF00083">
    <property type="entry name" value="Sugar_tr"/>
    <property type="match status" value="1"/>
</dbReference>
<evidence type="ECO:0000256" key="1">
    <source>
        <dbReference type="ARBA" id="ARBA00004141"/>
    </source>
</evidence>
<evidence type="ECO:0000256" key="4">
    <source>
        <dbReference type="ARBA" id="ARBA00023136"/>
    </source>
</evidence>
<comment type="subcellular location">
    <subcellularLocation>
        <location evidence="1">Membrane</location>
        <topology evidence="1">Multi-pass membrane protein</topology>
    </subcellularLocation>
</comment>
<dbReference type="PROSITE" id="PS50850">
    <property type="entry name" value="MFS"/>
    <property type="match status" value="1"/>
</dbReference>
<protein>
    <recommendedName>
        <fullName evidence="6">Major facilitator superfamily (MFS) profile domain-containing protein</fullName>
    </recommendedName>
</protein>
<evidence type="ECO:0000259" key="6">
    <source>
        <dbReference type="PROSITE" id="PS50850"/>
    </source>
</evidence>